<reference evidence="4" key="1">
    <citation type="submission" date="2012-12" db="EMBL/GenBank/DDBJ databases">
        <authorList>
            <person name="Hellsten U."/>
            <person name="Grimwood J."/>
            <person name="Chapman J.A."/>
            <person name="Shapiro H."/>
            <person name="Aerts A."/>
            <person name="Otillar R.P."/>
            <person name="Terry A.Y."/>
            <person name="Boore J.L."/>
            <person name="Simakov O."/>
            <person name="Marletaz F."/>
            <person name="Cho S.-J."/>
            <person name="Edsinger-Gonzales E."/>
            <person name="Havlak P."/>
            <person name="Kuo D.-H."/>
            <person name="Larsson T."/>
            <person name="Lv J."/>
            <person name="Arendt D."/>
            <person name="Savage R."/>
            <person name="Osoegawa K."/>
            <person name="de Jong P."/>
            <person name="Lindberg D.R."/>
            <person name="Seaver E.C."/>
            <person name="Weisblat D.A."/>
            <person name="Putnam N.H."/>
            <person name="Grigoriev I.V."/>
            <person name="Rokhsar D.S."/>
        </authorList>
    </citation>
    <scope>NUCLEOTIDE SEQUENCE</scope>
    <source>
        <strain evidence="4">I ESC-2004</strain>
    </source>
</reference>
<proteinExistence type="predicted"/>
<reference evidence="3" key="3">
    <citation type="submission" date="2015-06" db="UniProtKB">
        <authorList>
            <consortium name="EnsemblMetazoa"/>
        </authorList>
    </citation>
    <scope>IDENTIFICATION</scope>
</reference>
<sequence length="169" mass="19389">HAGNGKHFFLRNRWCGLVMELRDGVADPGTEVVTAYRSPNASMADHQLFYEDEQTGTIRSALNGYCIDVQDDIVVVNPYDPYSKNQQWRKFGKKVQNRSKLSLVLQRQSANTERSEGQRAISEYWRSEVRREQRTGEQAHPSLSDSNYLEGTELLHFLLETQAAPHPCF</sequence>
<dbReference type="SUPFAM" id="SSF50370">
    <property type="entry name" value="Ricin B-like lectins"/>
    <property type="match status" value="1"/>
</dbReference>
<dbReference type="EMBL" id="KB309856">
    <property type="protein sequence ID" value="ELT93137.1"/>
    <property type="molecule type" value="Genomic_DNA"/>
</dbReference>
<evidence type="ECO:0000259" key="1">
    <source>
        <dbReference type="Pfam" id="PF00652"/>
    </source>
</evidence>
<dbReference type="HOGENOM" id="CLU_1582538_0_0_1"/>
<dbReference type="AlphaFoldDB" id="R7TI29"/>
<dbReference type="Gene3D" id="2.80.10.50">
    <property type="match status" value="1"/>
</dbReference>
<evidence type="ECO:0000313" key="2">
    <source>
        <dbReference type="EMBL" id="ELT93137.1"/>
    </source>
</evidence>
<keyword evidence="4" id="KW-1185">Reference proteome</keyword>
<dbReference type="Pfam" id="PF00652">
    <property type="entry name" value="Ricin_B_lectin"/>
    <property type="match status" value="1"/>
</dbReference>
<dbReference type="OrthoDB" id="6283743at2759"/>
<dbReference type="InterPro" id="IPR035992">
    <property type="entry name" value="Ricin_B-like_lectins"/>
</dbReference>
<accession>R7TI29</accession>
<feature type="domain" description="Ricin B lectin" evidence="1">
    <location>
        <begin position="10"/>
        <end position="114"/>
    </location>
</feature>
<name>R7TI29_CAPTE</name>
<gene>
    <name evidence="2" type="ORF">CAPTEDRAFT_198282</name>
</gene>
<dbReference type="EnsemblMetazoa" id="CapteT198282">
    <property type="protein sequence ID" value="CapteP198282"/>
    <property type="gene ID" value="CapteG198282"/>
</dbReference>
<dbReference type="EMBL" id="AMQN01029996">
    <property type="status" value="NOT_ANNOTATED_CDS"/>
    <property type="molecule type" value="Genomic_DNA"/>
</dbReference>
<dbReference type="InterPro" id="IPR000772">
    <property type="entry name" value="Ricin_B_lectin"/>
</dbReference>
<reference evidence="2 4" key="2">
    <citation type="journal article" date="2013" name="Nature">
        <title>Insights into bilaterian evolution from three spiralian genomes.</title>
        <authorList>
            <person name="Simakov O."/>
            <person name="Marletaz F."/>
            <person name="Cho S.J."/>
            <person name="Edsinger-Gonzales E."/>
            <person name="Havlak P."/>
            <person name="Hellsten U."/>
            <person name="Kuo D.H."/>
            <person name="Larsson T."/>
            <person name="Lv J."/>
            <person name="Arendt D."/>
            <person name="Savage R."/>
            <person name="Osoegawa K."/>
            <person name="de Jong P."/>
            <person name="Grimwood J."/>
            <person name="Chapman J.A."/>
            <person name="Shapiro H."/>
            <person name="Aerts A."/>
            <person name="Otillar R.P."/>
            <person name="Terry A.Y."/>
            <person name="Boore J.L."/>
            <person name="Grigoriev I.V."/>
            <person name="Lindberg D.R."/>
            <person name="Seaver E.C."/>
            <person name="Weisblat D.A."/>
            <person name="Putnam N.H."/>
            <person name="Rokhsar D.S."/>
        </authorList>
    </citation>
    <scope>NUCLEOTIDE SEQUENCE</scope>
    <source>
        <strain evidence="2 4">I ESC-2004</strain>
    </source>
</reference>
<organism evidence="2">
    <name type="scientific">Capitella teleta</name>
    <name type="common">Polychaete worm</name>
    <dbReference type="NCBI Taxonomy" id="283909"/>
    <lineage>
        <taxon>Eukaryota</taxon>
        <taxon>Metazoa</taxon>
        <taxon>Spiralia</taxon>
        <taxon>Lophotrochozoa</taxon>
        <taxon>Annelida</taxon>
        <taxon>Polychaeta</taxon>
        <taxon>Sedentaria</taxon>
        <taxon>Scolecida</taxon>
        <taxon>Capitellidae</taxon>
        <taxon>Capitella</taxon>
    </lineage>
</organism>
<evidence type="ECO:0000313" key="3">
    <source>
        <dbReference type="EnsemblMetazoa" id="CapteP198282"/>
    </source>
</evidence>
<dbReference type="CDD" id="cd23449">
    <property type="entry name" value="beta-trefoil_Ricin_EW29-like"/>
    <property type="match status" value="1"/>
</dbReference>
<dbReference type="Proteomes" id="UP000014760">
    <property type="component" value="Unassembled WGS sequence"/>
</dbReference>
<feature type="non-terminal residue" evidence="2">
    <location>
        <position position="1"/>
    </location>
</feature>
<protein>
    <recommendedName>
        <fullName evidence="1">Ricin B lectin domain-containing protein</fullName>
    </recommendedName>
</protein>
<evidence type="ECO:0000313" key="4">
    <source>
        <dbReference type="Proteomes" id="UP000014760"/>
    </source>
</evidence>